<dbReference type="Proteomes" id="UP000248349">
    <property type="component" value="Unassembled WGS sequence"/>
</dbReference>
<dbReference type="STRING" id="1450539.A0A318ZEA8"/>
<reference evidence="3 4" key="1">
    <citation type="submission" date="2016-12" db="EMBL/GenBank/DDBJ databases">
        <title>The genomes of Aspergillus section Nigri reveals drivers in fungal speciation.</title>
        <authorList>
            <consortium name="DOE Joint Genome Institute"/>
            <person name="Vesth T.C."/>
            <person name="Nybo J."/>
            <person name="Theobald S."/>
            <person name="Brandl J."/>
            <person name="Frisvad J.C."/>
            <person name="Nielsen K.F."/>
            <person name="Lyhne E.K."/>
            <person name="Kogle M.E."/>
            <person name="Kuo A."/>
            <person name="Riley R."/>
            <person name="Clum A."/>
            <person name="Nolan M."/>
            <person name="Lipzen A."/>
            <person name="Salamov A."/>
            <person name="Henrissat B."/>
            <person name="Wiebenga A."/>
            <person name="De Vries R.P."/>
            <person name="Grigoriev I.V."/>
            <person name="Mortensen U.H."/>
            <person name="Andersen M.R."/>
            <person name="Baker S.E."/>
        </authorList>
    </citation>
    <scope>NUCLEOTIDE SEQUENCE [LARGE SCALE GENOMIC DNA]</scope>
    <source>
        <strain evidence="3 4">JOP 1030-1</strain>
    </source>
</reference>
<dbReference type="PANTHER" id="PTHR11732">
    <property type="entry name" value="ALDO/KETO REDUCTASE"/>
    <property type="match status" value="1"/>
</dbReference>
<dbReference type="InterPro" id="IPR023210">
    <property type="entry name" value="NADP_OxRdtase_dom"/>
</dbReference>
<dbReference type="SUPFAM" id="SSF51430">
    <property type="entry name" value="NAD(P)-linked oxidoreductase"/>
    <property type="match status" value="1"/>
</dbReference>
<dbReference type="GeneID" id="37076408"/>
<gene>
    <name evidence="3" type="ORF">BP01DRAFT_357324</name>
</gene>
<proteinExistence type="predicted"/>
<evidence type="ECO:0000259" key="2">
    <source>
        <dbReference type="Pfam" id="PF00248"/>
    </source>
</evidence>
<evidence type="ECO:0000256" key="1">
    <source>
        <dbReference type="ARBA" id="ARBA00023002"/>
    </source>
</evidence>
<dbReference type="Pfam" id="PF00248">
    <property type="entry name" value="Aldo_ket_red"/>
    <property type="match status" value="1"/>
</dbReference>
<keyword evidence="4" id="KW-1185">Reference proteome</keyword>
<dbReference type="RefSeq" id="XP_025430949.1">
    <property type="nucleotide sequence ID" value="XM_025575180.1"/>
</dbReference>
<organism evidence="3 4">
    <name type="scientific">Aspergillus saccharolyticus JOP 1030-1</name>
    <dbReference type="NCBI Taxonomy" id="1450539"/>
    <lineage>
        <taxon>Eukaryota</taxon>
        <taxon>Fungi</taxon>
        <taxon>Dikarya</taxon>
        <taxon>Ascomycota</taxon>
        <taxon>Pezizomycotina</taxon>
        <taxon>Eurotiomycetes</taxon>
        <taxon>Eurotiomycetidae</taxon>
        <taxon>Eurotiales</taxon>
        <taxon>Aspergillaceae</taxon>
        <taxon>Aspergillus</taxon>
        <taxon>Aspergillus subgen. Circumdati</taxon>
    </lineage>
</organism>
<name>A0A318ZEA8_9EURO</name>
<dbReference type="InterPro" id="IPR020471">
    <property type="entry name" value="AKR"/>
</dbReference>
<feature type="domain" description="NADP-dependent oxidoreductase" evidence="2">
    <location>
        <begin position="32"/>
        <end position="170"/>
    </location>
</feature>
<dbReference type="InterPro" id="IPR036812">
    <property type="entry name" value="NAD(P)_OxRdtase_dom_sf"/>
</dbReference>
<dbReference type="OrthoDB" id="5772781at2759"/>
<dbReference type="GO" id="GO:0016491">
    <property type="term" value="F:oxidoreductase activity"/>
    <property type="evidence" value="ECO:0007669"/>
    <property type="project" value="UniProtKB-KW"/>
</dbReference>
<dbReference type="EMBL" id="KZ821234">
    <property type="protein sequence ID" value="PYH44967.1"/>
    <property type="molecule type" value="Genomic_DNA"/>
</dbReference>
<sequence>MHSPYALCKGSKGKPRLSYDWKLMLDQGRSRAYLDTWRAMERLVDTGKTKHIGVANFNARKLRCLLERARIKPAVNEIELHPYLPQTELLEMCREAGIHVIAHQPLGGPIVYPVFPTDDDRPLENPEIEKLANRNRRTSAQLILAWLTEQGVTVVPRTTRVIHLYENSQLKRVPSAAMAAMSSLSRSKGARRVPWIDEYFESQVFGDGKDPWTTRIEMMLEGRMPPPEYL</sequence>
<dbReference type="Gene3D" id="3.20.20.100">
    <property type="entry name" value="NADP-dependent oxidoreductase domain"/>
    <property type="match status" value="1"/>
</dbReference>
<evidence type="ECO:0000313" key="4">
    <source>
        <dbReference type="Proteomes" id="UP000248349"/>
    </source>
</evidence>
<keyword evidence="1" id="KW-0560">Oxidoreductase</keyword>
<protein>
    <submittedName>
        <fullName evidence="3">Aldo/keto reductase</fullName>
    </submittedName>
</protein>
<dbReference type="PRINTS" id="PR00069">
    <property type="entry name" value="ALDKETRDTASE"/>
</dbReference>
<dbReference type="AlphaFoldDB" id="A0A318ZEA8"/>
<evidence type="ECO:0000313" key="3">
    <source>
        <dbReference type="EMBL" id="PYH44967.1"/>
    </source>
</evidence>
<accession>A0A318ZEA8</accession>
<dbReference type="PIRSF" id="PIRSF000097">
    <property type="entry name" value="AKR"/>
    <property type="match status" value="1"/>
</dbReference>